<evidence type="ECO:0000259" key="4">
    <source>
        <dbReference type="PROSITE" id="PS50995"/>
    </source>
</evidence>
<keyword evidence="6" id="KW-1185">Reference proteome</keyword>
<feature type="domain" description="HTH marR-type" evidence="4">
    <location>
        <begin position="7"/>
        <end position="139"/>
    </location>
</feature>
<dbReference type="PANTHER" id="PTHR42756">
    <property type="entry name" value="TRANSCRIPTIONAL REGULATOR, MARR"/>
    <property type="match status" value="1"/>
</dbReference>
<dbReference type="InterPro" id="IPR036390">
    <property type="entry name" value="WH_DNA-bd_sf"/>
</dbReference>
<dbReference type="SMART" id="SM00347">
    <property type="entry name" value="HTH_MARR"/>
    <property type="match status" value="1"/>
</dbReference>
<dbReference type="Proteomes" id="UP000696294">
    <property type="component" value="Unassembled WGS sequence"/>
</dbReference>
<dbReference type="RefSeq" id="WP_168013727.1">
    <property type="nucleotide sequence ID" value="NZ_JAATEP010000023.1"/>
</dbReference>
<dbReference type="InterPro" id="IPR036388">
    <property type="entry name" value="WH-like_DNA-bd_sf"/>
</dbReference>
<keyword evidence="1" id="KW-0805">Transcription regulation</keyword>
<evidence type="ECO:0000313" key="5">
    <source>
        <dbReference type="EMBL" id="NJP93563.1"/>
    </source>
</evidence>
<keyword evidence="3" id="KW-0804">Transcription</keyword>
<dbReference type="PROSITE" id="PS50995">
    <property type="entry name" value="HTH_MARR_2"/>
    <property type="match status" value="1"/>
</dbReference>
<reference evidence="5 6" key="1">
    <citation type="submission" date="2020-03" db="EMBL/GenBank/DDBJ databases">
        <title>WGS of actinomycetes isolated from Thailand.</title>
        <authorList>
            <person name="Thawai C."/>
        </authorList>
    </citation>
    <scope>NUCLEOTIDE SEQUENCE [LARGE SCALE GENOMIC DNA]</scope>
    <source>
        <strain evidence="5 6">FMUSA5-5</strain>
    </source>
</reference>
<comment type="caution">
    <text evidence="5">The sequence shown here is derived from an EMBL/GenBank/DDBJ whole genome shotgun (WGS) entry which is preliminary data.</text>
</comment>
<organism evidence="5 6">
    <name type="scientific">Nonomuraea composti</name>
    <dbReference type="NCBI Taxonomy" id="2720023"/>
    <lineage>
        <taxon>Bacteria</taxon>
        <taxon>Bacillati</taxon>
        <taxon>Actinomycetota</taxon>
        <taxon>Actinomycetes</taxon>
        <taxon>Streptosporangiales</taxon>
        <taxon>Streptosporangiaceae</taxon>
        <taxon>Nonomuraea</taxon>
    </lineage>
</organism>
<dbReference type="PANTHER" id="PTHR42756:SF1">
    <property type="entry name" value="TRANSCRIPTIONAL REPRESSOR OF EMRAB OPERON"/>
    <property type="match status" value="1"/>
</dbReference>
<dbReference type="EMBL" id="JAATEP010000023">
    <property type="protein sequence ID" value="NJP93563.1"/>
    <property type="molecule type" value="Genomic_DNA"/>
</dbReference>
<sequence length="146" mass="15742">MTQDDVYRTVGYQLKRVQAALRAAMDAALRAHGLTTPQYACLEMLGHRPELSNAELARGAFVTRQSMNVVLRNLEEAGLVSRPATAPSGRALPTRLTEAGERVLEAARADVLAVERRMTAGLDRAQAEVLLRQLDAMAEALAGSDG</sequence>
<evidence type="ECO:0000256" key="2">
    <source>
        <dbReference type="ARBA" id="ARBA00023125"/>
    </source>
</evidence>
<dbReference type="Pfam" id="PF12802">
    <property type="entry name" value="MarR_2"/>
    <property type="match status" value="1"/>
</dbReference>
<dbReference type="InterPro" id="IPR023187">
    <property type="entry name" value="Tscrpt_reg_MarR-type_CS"/>
</dbReference>
<accession>A0ABX1B6X5</accession>
<dbReference type="PROSITE" id="PS01117">
    <property type="entry name" value="HTH_MARR_1"/>
    <property type="match status" value="1"/>
</dbReference>
<dbReference type="Gene3D" id="1.10.10.10">
    <property type="entry name" value="Winged helix-like DNA-binding domain superfamily/Winged helix DNA-binding domain"/>
    <property type="match status" value="1"/>
</dbReference>
<name>A0ABX1B6X5_9ACTN</name>
<dbReference type="InterPro" id="IPR000835">
    <property type="entry name" value="HTH_MarR-typ"/>
</dbReference>
<gene>
    <name evidence="5" type="ORF">HCN51_29650</name>
</gene>
<dbReference type="SUPFAM" id="SSF46785">
    <property type="entry name" value="Winged helix' DNA-binding domain"/>
    <property type="match status" value="1"/>
</dbReference>
<evidence type="ECO:0000313" key="6">
    <source>
        <dbReference type="Proteomes" id="UP000696294"/>
    </source>
</evidence>
<evidence type="ECO:0000256" key="1">
    <source>
        <dbReference type="ARBA" id="ARBA00023015"/>
    </source>
</evidence>
<protein>
    <submittedName>
        <fullName evidence="5">MarR family transcriptional regulator</fullName>
    </submittedName>
</protein>
<evidence type="ECO:0000256" key="3">
    <source>
        <dbReference type="ARBA" id="ARBA00023163"/>
    </source>
</evidence>
<keyword evidence="2" id="KW-0238">DNA-binding</keyword>
<proteinExistence type="predicted"/>